<keyword evidence="2" id="KW-1185">Reference proteome</keyword>
<protein>
    <submittedName>
        <fullName evidence="1">Ribose-phosphate pyrophosphokinase</fullName>
    </submittedName>
</protein>
<evidence type="ECO:0000313" key="1">
    <source>
        <dbReference type="EMBL" id="MFC4290853.1"/>
    </source>
</evidence>
<dbReference type="Proteomes" id="UP001595887">
    <property type="component" value="Unassembled WGS sequence"/>
</dbReference>
<sequence length="124" mass="13938">MEKAENPAAKKSRMNVDDVRSLLCEAAQAGQVFSYSELLMLLGYSFSRPKMRALCKVLDAIDAAGRGVGEPELACLVVREDDGLPGQGWWLARHDFVGEFESHAARRYLKDVQQIAFDYWQKKA</sequence>
<name>A0ABV8RBR7_9SPHN</name>
<organism evidence="1 2">
    <name type="scientific">Sphingorhabdus arenilitoris</name>
    <dbReference type="NCBI Taxonomy" id="1490041"/>
    <lineage>
        <taxon>Bacteria</taxon>
        <taxon>Pseudomonadati</taxon>
        <taxon>Pseudomonadota</taxon>
        <taxon>Alphaproteobacteria</taxon>
        <taxon>Sphingomonadales</taxon>
        <taxon>Sphingomonadaceae</taxon>
        <taxon>Sphingorhabdus</taxon>
    </lineage>
</organism>
<reference evidence="2" key="1">
    <citation type="journal article" date="2019" name="Int. J. Syst. Evol. Microbiol.">
        <title>The Global Catalogue of Microorganisms (GCM) 10K type strain sequencing project: providing services to taxonomists for standard genome sequencing and annotation.</title>
        <authorList>
            <consortium name="The Broad Institute Genomics Platform"/>
            <consortium name="The Broad Institute Genome Sequencing Center for Infectious Disease"/>
            <person name="Wu L."/>
            <person name="Ma J."/>
        </authorList>
    </citation>
    <scope>NUCLEOTIDE SEQUENCE [LARGE SCALE GENOMIC DNA]</scope>
    <source>
        <strain evidence="2">CECT 8531</strain>
    </source>
</reference>
<dbReference type="RefSeq" id="WP_381420453.1">
    <property type="nucleotide sequence ID" value="NZ_JBHSDH010000005.1"/>
</dbReference>
<gene>
    <name evidence="1" type="ORF">ACFOWX_00285</name>
</gene>
<accession>A0ABV8RBR7</accession>
<dbReference type="EMBL" id="JBHSDH010000005">
    <property type="protein sequence ID" value="MFC4290853.1"/>
    <property type="molecule type" value="Genomic_DNA"/>
</dbReference>
<comment type="caution">
    <text evidence="1">The sequence shown here is derived from an EMBL/GenBank/DDBJ whole genome shotgun (WGS) entry which is preliminary data.</text>
</comment>
<proteinExistence type="predicted"/>
<evidence type="ECO:0000313" key="2">
    <source>
        <dbReference type="Proteomes" id="UP001595887"/>
    </source>
</evidence>